<dbReference type="Gene3D" id="3.20.20.100">
    <property type="entry name" value="NADP-dependent oxidoreductase domain"/>
    <property type="match status" value="1"/>
</dbReference>
<accession>A0ABP6P765</accession>
<protein>
    <submittedName>
        <fullName evidence="3">Aldo/keto reductase</fullName>
    </submittedName>
</protein>
<evidence type="ECO:0000313" key="3">
    <source>
        <dbReference type="EMBL" id="GAA3170200.1"/>
    </source>
</evidence>
<evidence type="ECO:0000259" key="2">
    <source>
        <dbReference type="Pfam" id="PF00248"/>
    </source>
</evidence>
<dbReference type="InterPro" id="IPR050791">
    <property type="entry name" value="Aldo-Keto_reductase"/>
</dbReference>
<keyword evidence="1" id="KW-0560">Oxidoreductase</keyword>
<gene>
    <name evidence="3" type="ORF">GCM10010531_24230</name>
</gene>
<dbReference type="Proteomes" id="UP001499924">
    <property type="component" value="Unassembled WGS sequence"/>
</dbReference>
<dbReference type="EMBL" id="BAAAVV010000005">
    <property type="protein sequence ID" value="GAA3170200.1"/>
    <property type="molecule type" value="Genomic_DNA"/>
</dbReference>
<feature type="domain" description="NADP-dependent oxidoreductase" evidence="2">
    <location>
        <begin position="29"/>
        <end position="293"/>
    </location>
</feature>
<dbReference type="SUPFAM" id="SSF51430">
    <property type="entry name" value="NAD(P)-linked oxidoreductase"/>
    <property type="match status" value="1"/>
</dbReference>
<proteinExistence type="predicted"/>
<reference evidence="4" key="1">
    <citation type="journal article" date="2019" name="Int. J. Syst. Evol. Microbiol.">
        <title>The Global Catalogue of Microorganisms (GCM) 10K type strain sequencing project: providing services to taxonomists for standard genome sequencing and annotation.</title>
        <authorList>
            <consortium name="The Broad Institute Genomics Platform"/>
            <consortium name="The Broad Institute Genome Sequencing Center for Infectious Disease"/>
            <person name="Wu L."/>
            <person name="Ma J."/>
        </authorList>
    </citation>
    <scope>NUCLEOTIDE SEQUENCE [LARGE SCALE GENOMIC DNA]</scope>
    <source>
        <strain evidence="4">JCM 15614</strain>
    </source>
</reference>
<name>A0ABP6P765_9ACTN</name>
<organism evidence="3 4">
    <name type="scientific">Blastococcus jejuensis</name>
    <dbReference type="NCBI Taxonomy" id="351224"/>
    <lineage>
        <taxon>Bacteria</taxon>
        <taxon>Bacillati</taxon>
        <taxon>Actinomycetota</taxon>
        <taxon>Actinomycetes</taxon>
        <taxon>Geodermatophilales</taxon>
        <taxon>Geodermatophilaceae</taxon>
        <taxon>Blastococcus</taxon>
    </lineage>
</organism>
<dbReference type="Pfam" id="PF00248">
    <property type="entry name" value="Aldo_ket_red"/>
    <property type="match status" value="1"/>
</dbReference>
<dbReference type="PANTHER" id="PTHR43625">
    <property type="entry name" value="AFLATOXIN B1 ALDEHYDE REDUCTASE"/>
    <property type="match status" value="1"/>
</dbReference>
<dbReference type="InterPro" id="IPR036812">
    <property type="entry name" value="NAD(P)_OxRdtase_dom_sf"/>
</dbReference>
<keyword evidence="4" id="KW-1185">Reference proteome</keyword>
<evidence type="ECO:0000313" key="4">
    <source>
        <dbReference type="Proteomes" id="UP001499924"/>
    </source>
</evidence>
<dbReference type="PANTHER" id="PTHR43625:SF40">
    <property type="entry name" value="ALDO-KETO REDUCTASE YAKC [NADP(+)]"/>
    <property type="match status" value="1"/>
</dbReference>
<dbReference type="CDD" id="cd19088">
    <property type="entry name" value="AKR_AKR13B1"/>
    <property type="match status" value="1"/>
</dbReference>
<dbReference type="InterPro" id="IPR023210">
    <property type="entry name" value="NADP_OxRdtase_dom"/>
</dbReference>
<sequence>MRKYLRGTTCPVEQRSIGNDTVGRVSVGAIGLGAMPLSTKQPRPSPTEAEAVVHAALDAGVTLIDTADAYAHDEAEFGHNEVLVANALRSYGRADVLVATKGGHTRRGTDWELDGSPAYLRRACEASLRRLHVDAIGLYQFHRPDPATPWEESMGALRSLHDDGLVRMVGISNADIEQIDSARAIVGDALVSVQNQFSPGYRSSAGELAHCASVGLAWLPWSPFGGVSRAGSLDAAAPAFAEVAAEFGVSVYRVTLAWHLAQADVVIPIPGASRVESIQDSAAAADLHLSASHLVRLSVSPTADC</sequence>
<evidence type="ECO:0000256" key="1">
    <source>
        <dbReference type="ARBA" id="ARBA00023002"/>
    </source>
</evidence>
<comment type="caution">
    <text evidence="3">The sequence shown here is derived from an EMBL/GenBank/DDBJ whole genome shotgun (WGS) entry which is preliminary data.</text>
</comment>